<dbReference type="GO" id="GO:0005654">
    <property type="term" value="C:nucleoplasm"/>
    <property type="evidence" value="ECO:0007669"/>
    <property type="project" value="TreeGrafter"/>
</dbReference>
<evidence type="ECO:0000256" key="2">
    <source>
        <dbReference type="ARBA" id="ARBA00023242"/>
    </source>
</evidence>
<gene>
    <name evidence="5" type="ORF">AMSG_07646</name>
</gene>
<dbReference type="OrthoDB" id="27483at2759"/>
<accession>A0A0L0DH34</accession>
<reference evidence="5 6" key="1">
    <citation type="submission" date="2010-05" db="EMBL/GenBank/DDBJ databases">
        <title>The Genome Sequence of Thecamonas trahens ATCC 50062.</title>
        <authorList>
            <consortium name="The Broad Institute Genome Sequencing Platform"/>
            <person name="Russ C."/>
            <person name="Cuomo C."/>
            <person name="Shea T."/>
            <person name="Young S.K."/>
            <person name="Zeng Q."/>
            <person name="Koehrsen M."/>
            <person name="Haas B."/>
            <person name="Borodovsky M."/>
            <person name="Guigo R."/>
            <person name="Alvarado L."/>
            <person name="Berlin A."/>
            <person name="Bochicchio J."/>
            <person name="Borenstein D."/>
            <person name="Chapman S."/>
            <person name="Chen Z."/>
            <person name="Freedman E."/>
            <person name="Gellesch M."/>
            <person name="Goldberg J."/>
            <person name="Griggs A."/>
            <person name="Gujja S."/>
            <person name="Heilman E."/>
            <person name="Heiman D."/>
            <person name="Hepburn T."/>
            <person name="Howarth C."/>
            <person name="Jen D."/>
            <person name="Larson L."/>
            <person name="Mehta T."/>
            <person name="Park D."/>
            <person name="Pearson M."/>
            <person name="Roberts A."/>
            <person name="Saif S."/>
            <person name="Shenoy N."/>
            <person name="Sisk P."/>
            <person name="Stolte C."/>
            <person name="Sykes S."/>
            <person name="Thomson T."/>
            <person name="Walk T."/>
            <person name="White J."/>
            <person name="Yandava C."/>
            <person name="Burger G."/>
            <person name="Gray M.W."/>
            <person name="Holland P.W.H."/>
            <person name="King N."/>
            <person name="Lang F.B.F."/>
            <person name="Roger A.J."/>
            <person name="Ruiz-Trillo I."/>
            <person name="Lander E."/>
            <person name="Nusbaum C."/>
        </authorList>
    </citation>
    <scope>NUCLEOTIDE SEQUENCE [LARGE SCALE GENOMIC DNA]</scope>
    <source>
        <strain evidence="5 6">ATCC 50062</strain>
    </source>
</reference>
<dbReference type="PANTHER" id="PTHR23318:SF0">
    <property type="entry name" value="SERINE_THREONINE-PROTEIN PHOSPHATASE 4 REGULATORY SUBUNIT 3"/>
    <property type="match status" value="1"/>
</dbReference>
<organism evidence="5 6">
    <name type="scientific">Thecamonas trahens ATCC 50062</name>
    <dbReference type="NCBI Taxonomy" id="461836"/>
    <lineage>
        <taxon>Eukaryota</taxon>
        <taxon>Apusozoa</taxon>
        <taxon>Apusomonadida</taxon>
        <taxon>Apusomonadidae</taxon>
        <taxon>Thecamonas</taxon>
    </lineage>
</organism>
<keyword evidence="6" id="KW-1185">Reference proteome</keyword>
<dbReference type="InterPro" id="IPR051137">
    <property type="entry name" value="PP4R3-like"/>
</dbReference>
<dbReference type="GeneID" id="25566518"/>
<dbReference type="EMBL" id="GL349467">
    <property type="protein sequence ID" value="KNC51451.1"/>
    <property type="molecule type" value="Genomic_DNA"/>
</dbReference>
<feature type="compositionally biased region" description="Low complexity" evidence="3">
    <location>
        <begin position="594"/>
        <end position="609"/>
    </location>
</feature>
<evidence type="ECO:0000256" key="1">
    <source>
        <dbReference type="ARBA" id="ARBA00004123"/>
    </source>
</evidence>
<feature type="region of interest" description="Disordered" evidence="3">
    <location>
        <begin position="520"/>
        <end position="648"/>
    </location>
</feature>
<sequence>MYMEVPPVSVETLGALASTLENVPMAQRQAVASIVLTQGYVDELLMLFDTLEEAGNIDKLHEVFAVFKALILLNEQALIEMLLSKAYIVRVIGALEYDPELPTRPRHREFLLSKAKFKQVLPFASPELEDTIHQTFKVSYIKDVVLPRVLDDATFTTLNTLIYFNNVEIIEQVYADEQYLPSVFQQVVAADAQPERIKEFVLFLDEFFSLTKMLQLKRRTEMYRDLCSKGLLDIFEPTIDSPENAVRMASTDIFACVVTHDPNIMIAYLLGQEAVDYPLLRKIMVQLTCDPENGVQTQLTEALRVLLDMESLKDCPQQEEFLTLFYDKMIHILCAPFQSDAGEAAGPSSGAAVAGQGESATAGIRGEGSTLANSRLYGFIKNNVSDLLSFCIQQHGYRCKYFILSNNIASNVLKLALSRDMYLALAAVRFMRAFLAVGDVRYWRYMINNRLFEPIIERFMLNGARDNLYTAAVAELLNFVGRTGVSSIIEHIMTYMPRLNCSPFSFVFEDLRTTAEQLRKKRENNAERHPFPVQVTSEAMRRSKSSTQEQRALFGAAAATALDRGPPSSDDDDSLASSSVSGSASLAVDDEVTSETGSSSSSASGSSKSSRARSDDDGESGVPSLVAEHERAGKRRKSLTGLPAGGVA</sequence>
<dbReference type="InterPro" id="IPR016024">
    <property type="entry name" value="ARM-type_fold"/>
</dbReference>
<dbReference type="eggNOG" id="KOG2175">
    <property type="taxonomic scope" value="Eukaryota"/>
</dbReference>
<protein>
    <submittedName>
        <fullName evidence="5">Serine/threonine-protein phosphatase 4 regulatory subunit 3</fullName>
    </submittedName>
</protein>
<feature type="domain" description="Serine/threonine-protein phosphatase 4 regulatory subunit 3-like central" evidence="4">
    <location>
        <begin position="24"/>
        <end position="495"/>
    </location>
</feature>
<dbReference type="Proteomes" id="UP000054408">
    <property type="component" value="Unassembled WGS sequence"/>
</dbReference>
<dbReference type="AlphaFoldDB" id="A0A0L0DH34"/>
<evidence type="ECO:0000313" key="5">
    <source>
        <dbReference type="EMBL" id="KNC51451.1"/>
    </source>
</evidence>
<dbReference type="PANTHER" id="PTHR23318">
    <property type="entry name" value="ATP SYNTHASE GAMMA-RELATED"/>
    <property type="match status" value="1"/>
</dbReference>
<dbReference type="RefSeq" id="XP_013756113.1">
    <property type="nucleotide sequence ID" value="XM_013900659.1"/>
</dbReference>
<feature type="compositionally biased region" description="Low complexity" evidence="3">
    <location>
        <begin position="556"/>
        <end position="568"/>
    </location>
</feature>
<dbReference type="InterPro" id="IPR006887">
    <property type="entry name" value="P4R3-like_central_dom"/>
</dbReference>
<dbReference type="GO" id="GO:0030289">
    <property type="term" value="C:protein phosphatase 4 complex"/>
    <property type="evidence" value="ECO:0007669"/>
    <property type="project" value="TreeGrafter"/>
</dbReference>
<name>A0A0L0DH34_THETB</name>
<dbReference type="SUPFAM" id="SSF48371">
    <property type="entry name" value="ARM repeat"/>
    <property type="match status" value="1"/>
</dbReference>
<dbReference type="GO" id="GO:0072542">
    <property type="term" value="F:protein phosphatase activator activity"/>
    <property type="evidence" value="ECO:0007669"/>
    <property type="project" value="TreeGrafter"/>
</dbReference>
<comment type="subcellular location">
    <subcellularLocation>
        <location evidence="1">Nucleus</location>
    </subcellularLocation>
</comment>
<evidence type="ECO:0000256" key="3">
    <source>
        <dbReference type="SAM" id="MobiDB-lite"/>
    </source>
</evidence>
<keyword evidence="2" id="KW-0539">Nucleus</keyword>
<dbReference type="OMA" id="MESEEWI"/>
<dbReference type="STRING" id="461836.A0A0L0DH34"/>
<proteinExistence type="predicted"/>
<feature type="compositionally biased region" description="Low complexity" evidence="3">
    <location>
        <begin position="575"/>
        <end position="587"/>
    </location>
</feature>
<evidence type="ECO:0000259" key="4">
    <source>
        <dbReference type="Pfam" id="PF04802"/>
    </source>
</evidence>
<dbReference type="Pfam" id="PF04802">
    <property type="entry name" value="PP4R3"/>
    <property type="match status" value="1"/>
</dbReference>
<evidence type="ECO:0000313" key="6">
    <source>
        <dbReference type="Proteomes" id="UP000054408"/>
    </source>
</evidence>